<dbReference type="EMBL" id="MKZY01000006">
    <property type="protein sequence ID" value="OOO07991.1"/>
    <property type="molecule type" value="Genomic_DNA"/>
</dbReference>
<dbReference type="SMART" id="SM00248">
    <property type="entry name" value="ANK"/>
    <property type="match status" value="11"/>
</dbReference>
<gene>
    <name evidence="6" type="ORF">OAory_01044910</name>
</gene>
<keyword evidence="2 3" id="KW-0040">ANK repeat</keyword>
<dbReference type="GO" id="GO:0050135">
    <property type="term" value="F:NADP+ nucleosidase activity"/>
    <property type="evidence" value="ECO:0007669"/>
    <property type="project" value="InterPro"/>
</dbReference>
<dbReference type="VEuPathDB" id="FungiDB:AO090103000108"/>
<dbReference type="InterPro" id="IPR002110">
    <property type="entry name" value="Ankyrin_rpt"/>
</dbReference>
<dbReference type="AlphaFoldDB" id="A0A1S9DFX1"/>
<feature type="repeat" description="ANK" evidence="3">
    <location>
        <begin position="318"/>
        <end position="354"/>
    </location>
</feature>
<feature type="repeat" description="ANK" evidence="3">
    <location>
        <begin position="503"/>
        <end position="535"/>
    </location>
</feature>
<evidence type="ECO:0000313" key="7">
    <source>
        <dbReference type="Proteomes" id="UP000190312"/>
    </source>
</evidence>
<feature type="repeat" description="ANK" evidence="3">
    <location>
        <begin position="285"/>
        <end position="317"/>
    </location>
</feature>
<evidence type="ECO:0000256" key="4">
    <source>
        <dbReference type="SAM" id="SignalP"/>
    </source>
</evidence>
<dbReference type="PANTHER" id="PTHR24123">
    <property type="entry name" value="ANKYRIN REPEAT-CONTAINING"/>
    <property type="match status" value="1"/>
</dbReference>
<evidence type="ECO:0000256" key="1">
    <source>
        <dbReference type="ARBA" id="ARBA00022737"/>
    </source>
</evidence>
<evidence type="ECO:0000256" key="3">
    <source>
        <dbReference type="PROSITE-ProRule" id="PRU00023"/>
    </source>
</evidence>
<dbReference type="InterPro" id="IPR051165">
    <property type="entry name" value="Multifunctional_ANK_Repeat"/>
</dbReference>
<protein>
    <submittedName>
        <fullName evidence="6">Ankyrin repeat-containing domain-containing protein</fullName>
    </submittedName>
</protein>
<dbReference type="OrthoDB" id="2923349at2759"/>
<evidence type="ECO:0000256" key="2">
    <source>
        <dbReference type="ARBA" id="ARBA00023043"/>
    </source>
</evidence>
<name>A0A1S9DFX1_ASPOZ</name>
<dbReference type="Pfam" id="PF12796">
    <property type="entry name" value="Ank_2"/>
    <property type="match status" value="4"/>
</dbReference>
<accession>A0A1S9DFX1</accession>
<dbReference type="Pfam" id="PF14021">
    <property type="entry name" value="TNT"/>
    <property type="match status" value="1"/>
</dbReference>
<evidence type="ECO:0000313" key="6">
    <source>
        <dbReference type="EMBL" id="OOO07991.1"/>
    </source>
</evidence>
<keyword evidence="4" id="KW-0732">Signal</keyword>
<feature type="repeat" description="ANK" evidence="3">
    <location>
        <begin position="722"/>
        <end position="747"/>
    </location>
</feature>
<evidence type="ECO:0000259" key="5">
    <source>
        <dbReference type="Pfam" id="PF14021"/>
    </source>
</evidence>
<feature type="signal peptide" evidence="4">
    <location>
        <begin position="1"/>
        <end position="16"/>
    </location>
</feature>
<dbReference type="PANTHER" id="PTHR24123:SF33">
    <property type="entry name" value="PROTEIN HOS4"/>
    <property type="match status" value="1"/>
</dbReference>
<feature type="chain" id="PRO_5012978514" evidence="4">
    <location>
        <begin position="17"/>
        <end position="786"/>
    </location>
</feature>
<reference evidence="6 7" key="1">
    <citation type="submission" date="2016-10" db="EMBL/GenBank/DDBJ databases">
        <title>Genome sequencing of Aspergillus oryzae BCC7051.</title>
        <authorList>
            <person name="Thammarongtham C."/>
            <person name="Vorapreeda T."/>
            <person name="Nookaew I."/>
            <person name="Srisuk T."/>
            <person name="Land M."/>
            <person name="Jeennor S."/>
            <person name="Laoteng K."/>
        </authorList>
    </citation>
    <scope>NUCLEOTIDE SEQUENCE [LARGE SCALE GENOMIC DNA]</scope>
    <source>
        <strain evidence="6 7">BCC7051</strain>
    </source>
</reference>
<comment type="caution">
    <text evidence="6">The sequence shown here is derived from an EMBL/GenBank/DDBJ whole genome shotgun (WGS) entry which is preliminary data.</text>
</comment>
<feature type="domain" description="TNT" evidence="5">
    <location>
        <begin position="121"/>
        <end position="212"/>
    </location>
</feature>
<dbReference type="InterPro" id="IPR036770">
    <property type="entry name" value="Ankyrin_rpt-contain_sf"/>
</dbReference>
<dbReference type="Gene3D" id="1.25.40.20">
    <property type="entry name" value="Ankyrin repeat-containing domain"/>
    <property type="match status" value="2"/>
</dbReference>
<proteinExistence type="predicted"/>
<sequence>MHASLALLLLPLGALSLPFEDSVQTVEASLGRRCGRSPCKGVPSTNTPDALCNNKFLGPKVLTAADDPEWSEMFKGYSPLGSYCPKDFLLEFAPSGKQYDYPEQDGALLDSVGVPVTTEYTLEEGMELDRFGTQYGGYLAPRGTPFAWRSIPPSNLNKYPNSPEYNYWVWRVVESFNVTGGPIAPFFGQPGYGLQFYYEGGLKLLEDQGVIELVDKKQCSSARHARIVQMPIEAKTDVYRPRMLADSAEMLAGTVNDVEDPTAIDSTISMLLIQQGFNVQVTGERGSTLLHYMANCGYAALFAVLIELNLEVNRQNDDGRTPLYFATNQKKHHFMKLLLRILIAHGANVNVKSATGRTPLLMPWSDLYSFPSLQLHVKTAYPDRPLSLLKTIVDAGALVPCQDNYGRTPFLLAVWGNQNVVMFLTQKRCAGLPFLVVIRRLLVGLPDEARQVVKRLLNAGMDLESVRDPNGRTPLMAAICSGSTQVFMMMFNKISVVDERDYEGRTALFIATQIGNLQIVHLLLRWASSIDYSNLQGVTPLIVAIQSQNTEAFYRLLIAYKKCDQIDRTGRIALYQAMDVHNIHAIERLLHKSRALNLPDKQGCTPLLLAVQHGWVSIVALTLQRSDINVNTKHSESCSPLTWAVTNHTSTVTSLLLEHGAKIEEHLDILYPRYPPLLIQTSTSGHLDLVCSVLFYAPLCGHEFVVNMLLERGANIKNTDIEGRTPLAGAARNGHAEVVLRLLEKGACPDLKIVALQSADLLPSLGYCFANPEMKLTTQILRDERL</sequence>
<dbReference type="Proteomes" id="UP000190312">
    <property type="component" value="Unassembled WGS sequence"/>
</dbReference>
<dbReference type="PROSITE" id="PS50088">
    <property type="entry name" value="ANK_REPEAT"/>
    <property type="match status" value="4"/>
</dbReference>
<organism evidence="6 7">
    <name type="scientific">Aspergillus oryzae</name>
    <name type="common">Yellow koji mold</name>
    <dbReference type="NCBI Taxonomy" id="5062"/>
    <lineage>
        <taxon>Eukaryota</taxon>
        <taxon>Fungi</taxon>
        <taxon>Dikarya</taxon>
        <taxon>Ascomycota</taxon>
        <taxon>Pezizomycotina</taxon>
        <taxon>Eurotiomycetes</taxon>
        <taxon>Eurotiomycetidae</taxon>
        <taxon>Eurotiales</taxon>
        <taxon>Aspergillaceae</taxon>
        <taxon>Aspergillus</taxon>
        <taxon>Aspergillus subgen. Circumdati</taxon>
    </lineage>
</organism>
<dbReference type="VEuPathDB" id="FungiDB:AO090113000090"/>
<dbReference type="SUPFAM" id="SSF48403">
    <property type="entry name" value="Ankyrin repeat"/>
    <property type="match status" value="2"/>
</dbReference>
<keyword evidence="1" id="KW-0677">Repeat</keyword>
<dbReference type="eggNOG" id="ENOG502S1C9">
    <property type="taxonomic scope" value="Eukaryota"/>
</dbReference>
<dbReference type="InterPro" id="IPR025331">
    <property type="entry name" value="TNT"/>
</dbReference>
<dbReference type="PROSITE" id="PS50297">
    <property type="entry name" value="ANK_REP_REGION"/>
    <property type="match status" value="3"/>
</dbReference>